<dbReference type="EMBL" id="LJCQ01000217">
    <property type="protein sequence ID" value="KPV46580.1"/>
    <property type="molecule type" value="Genomic_DNA"/>
</dbReference>
<dbReference type="AlphaFoldDB" id="A0A0P9CM37"/>
<keyword evidence="2 3" id="KW-0802">TPR repeat</keyword>
<proteinExistence type="predicted"/>
<dbReference type="SUPFAM" id="SSF48452">
    <property type="entry name" value="TPR-like"/>
    <property type="match status" value="1"/>
</dbReference>
<evidence type="ECO:0000256" key="1">
    <source>
        <dbReference type="ARBA" id="ARBA00022737"/>
    </source>
</evidence>
<accession>A0A0P9CM37</accession>
<protein>
    <submittedName>
        <fullName evidence="4">Uncharacterized protein</fullName>
    </submittedName>
</protein>
<dbReference type="Proteomes" id="UP000050515">
    <property type="component" value="Unassembled WGS sequence"/>
</dbReference>
<gene>
    <name evidence="4" type="ORF">SE19_04890</name>
</gene>
<evidence type="ECO:0000313" key="5">
    <source>
        <dbReference type="Proteomes" id="UP000050515"/>
    </source>
</evidence>
<evidence type="ECO:0000256" key="2">
    <source>
        <dbReference type="ARBA" id="ARBA00022803"/>
    </source>
</evidence>
<dbReference type="PROSITE" id="PS50005">
    <property type="entry name" value="TPR"/>
    <property type="match status" value="1"/>
</dbReference>
<evidence type="ECO:0000256" key="3">
    <source>
        <dbReference type="PROSITE-ProRule" id="PRU00339"/>
    </source>
</evidence>
<dbReference type="InterPro" id="IPR051685">
    <property type="entry name" value="Ycf3/AcsC/BcsC/TPR_MFPF"/>
</dbReference>
<name>A0A0P9CM37_9ARCH</name>
<feature type="repeat" description="TPR" evidence="3">
    <location>
        <begin position="12"/>
        <end position="45"/>
    </location>
</feature>
<dbReference type="PANTHER" id="PTHR44943">
    <property type="entry name" value="CELLULOSE SYNTHASE OPERON PROTEIN C"/>
    <property type="match status" value="1"/>
</dbReference>
<dbReference type="Pfam" id="PF13414">
    <property type="entry name" value="TPR_11"/>
    <property type="match status" value="1"/>
</dbReference>
<dbReference type="InterPro" id="IPR019734">
    <property type="entry name" value="TPR_rpt"/>
</dbReference>
<organism evidence="4 5">
    <name type="scientific">Acidiplasma aeolicum</name>
    <dbReference type="NCBI Taxonomy" id="507754"/>
    <lineage>
        <taxon>Archaea</taxon>
        <taxon>Methanobacteriati</taxon>
        <taxon>Thermoplasmatota</taxon>
        <taxon>Thermoplasmata</taxon>
        <taxon>Thermoplasmatales</taxon>
        <taxon>Ferroplasmaceae</taxon>
        <taxon>Acidiplasma</taxon>
    </lineage>
</organism>
<dbReference type="InterPro" id="IPR011990">
    <property type="entry name" value="TPR-like_helical_dom_sf"/>
</dbReference>
<reference evidence="4 5" key="1">
    <citation type="submission" date="2015-09" db="EMBL/GenBank/DDBJ databases">
        <title>Draft genome sequence of Acidiplasma aeolicum DSM 18409.</title>
        <authorList>
            <person name="Hemp J."/>
        </authorList>
    </citation>
    <scope>NUCLEOTIDE SEQUENCE [LARGE SCALE GENOMIC DNA]</scope>
    <source>
        <strain evidence="4 5">V</strain>
    </source>
</reference>
<feature type="non-terminal residue" evidence="4">
    <location>
        <position position="72"/>
    </location>
</feature>
<evidence type="ECO:0000313" key="4">
    <source>
        <dbReference type="EMBL" id="KPV46580.1"/>
    </source>
</evidence>
<sequence length="72" mass="8278">MSTSYWLRYANLIDSLTKGYCFVLIGKFDDAVKEFNKAIQLNPNDPGYHNDKGYALSKLGNYQEAFNEYNKA</sequence>
<comment type="caution">
    <text evidence="4">The sequence shown here is derived from an EMBL/GenBank/DDBJ whole genome shotgun (WGS) entry which is preliminary data.</text>
</comment>
<dbReference type="PANTHER" id="PTHR44943:SF8">
    <property type="entry name" value="TPR REPEAT-CONTAINING PROTEIN MJ0263"/>
    <property type="match status" value="1"/>
</dbReference>
<keyword evidence="1" id="KW-0677">Repeat</keyword>
<dbReference type="Gene3D" id="1.25.40.10">
    <property type="entry name" value="Tetratricopeptide repeat domain"/>
    <property type="match status" value="1"/>
</dbReference>